<dbReference type="InterPro" id="IPR019292">
    <property type="entry name" value="McrC"/>
</dbReference>
<proteinExistence type="predicted"/>
<dbReference type="KEGG" id="fax:FUAX_55500"/>
<organism evidence="2 3">
    <name type="scientific">Fulvitalea axinellae</name>
    <dbReference type="NCBI Taxonomy" id="1182444"/>
    <lineage>
        <taxon>Bacteria</taxon>
        <taxon>Pseudomonadati</taxon>
        <taxon>Bacteroidota</taxon>
        <taxon>Cytophagia</taxon>
        <taxon>Cytophagales</taxon>
        <taxon>Persicobacteraceae</taxon>
        <taxon>Fulvitalea</taxon>
    </lineage>
</organism>
<evidence type="ECO:0000313" key="2">
    <source>
        <dbReference type="EMBL" id="BDD13118.1"/>
    </source>
</evidence>
<geneLocation type="plasmid" evidence="2 3">
    <name>pFA12</name>
</geneLocation>
<evidence type="ECO:0008006" key="4">
    <source>
        <dbReference type="Google" id="ProtNLM"/>
    </source>
</evidence>
<gene>
    <name evidence="2" type="ORF">FUAX_55500</name>
</gene>
<dbReference type="REBASE" id="763173">
    <property type="entry name" value="Fax2McrBCP"/>
</dbReference>
<dbReference type="Proteomes" id="UP001348817">
    <property type="component" value="Plasmid pFA12"/>
</dbReference>
<reference evidence="2 3" key="1">
    <citation type="submission" date="2021-12" db="EMBL/GenBank/DDBJ databases">
        <title>Genome sequencing of bacteria with rrn-lacking chromosome and rrn-plasmid.</title>
        <authorList>
            <person name="Anda M."/>
            <person name="Iwasaki W."/>
        </authorList>
    </citation>
    <scope>NUCLEOTIDE SEQUENCE [LARGE SCALE GENOMIC DNA]</scope>
    <source>
        <strain evidence="2 3">DSM 100852</strain>
        <plasmid evidence="2 3">pFA12</plasmid>
    </source>
</reference>
<feature type="region of interest" description="Disordered" evidence="1">
    <location>
        <begin position="1"/>
        <end position="21"/>
    </location>
</feature>
<sequence length="436" mass="51226">MKHKLISCREHTGASEKKPRLVSAEGMREERYVQRFPKTHKGKSKEQECFRFDKKANDEYQLTTGYFVGADWIIEGERALYVEPKLNVEGRQLDHLGMLFSCLKHAEVREEIKELSIVKWDRPSIRISQEKDMLTPFLVVEFLAVLKDIVRKGLKKSYYPVERNLYGRVKGKVLVGKTVKHNLSQQKRLHVYCSHEAFGFDHKENRLLKKALVFVQRYLPTFHRFADHKELNNTLHYIMPAFAEVSEEIGPHEIKHSKFNAFYKEYGQALDLAKMILKRFGYNLNNTVEAMVNTPPFWIDMSKLFELYALGLLKDRFGNQVKFQVRKKGNELDYLLDAPHDDKRLEYKMVVDAKYKEKYVKGRIHKDMRQVSGYARLREVHKDLNIPRGEVIDCLIIYPDQENGVADLFDVNLKATEIDGYYNIFKVGVRLPMLER</sequence>
<dbReference type="Pfam" id="PF10117">
    <property type="entry name" value="McrBC"/>
    <property type="match status" value="1"/>
</dbReference>
<dbReference type="PANTHER" id="PTHR38733:SF1">
    <property type="entry name" value="TYPE IV METHYL-DIRECTED RESTRICTION ENZYME ECOKMCRBC"/>
    <property type="match status" value="1"/>
</dbReference>
<protein>
    <recommendedName>
        <fullName evidence="4">Restriction endonuclease</fullName>
    </recommendedName>
</protein>
<dbReference type="PANTHER" id="PTHR38733">
    <property type="entry name" value="PROTEIN MCRC"/>
    <property type="match status" value="1"/>
</dbReference>
<keyword evidence="3" id="KW-1185">Reference proteome</keyword>
<dbReference type="EMBL" id="AP025326">
    <property type="protein sequence ID" value="BDD13118.1"/>
    <property type="molecule type" value="Genomic_DNA"/>
</dbReference>
<evidence type="ECO:0000256" key="1">
    <source>
        <dbReference type="SAM" id="MobiDB-lite"/>
    </source>
</evidence>
<keyword evidence="2" id="KW-0614">Plasmid</keyword>
<accession>A0AAU9DB45</accession>
<name>A0AAU9DB45_9BACT</name>
<dbReference type="AlphaFoldDB" id="A0AAU9DB45"/>
<evidence type="ECO:0000313" key="3">
    <source>
        <dbReference type="Proteomes" id="UP001348817"/>
    </source>
</evidence>
<dbReference type="RefSeq" id="WP_338396288.1">
    <property type="nucleotide sequence ID" value="NZ_AP025326.1"/>
</dbReference>
<feature type="compositionally biased region" description="Basic and acidic residues" evidence="1">
    <location>
        <begin position="7"/>
        <end position="19"/>
    </location>
</feature>